<dbReference type="AlphaFoldDB" id="A0A5B7GRV9"/>
<reference evidence="2 3" key="1">
    <citation type="submission" date="2019-05" db="EMBL/GenBank/DDBJ databases">
        <title>Another draft genome of Portunus trituberculatus and its Hox gene families provides insights of decapod evolution.</title>
        <authorList>
            <person name="Jeong J.-H."/>
            <person name="Song I."/>
            <person name="Kim S."/>
            <person name="Choi T."/>
            <person name="Kim D."/>
            <person name="Ryu S."/>
            <person name="Kim W."/>
        </authorList>
    </citation>
    <scope>NUCLEOTIDE SEQUENCE [LARGE SCALE GENOMIC DNA]</scope>
    <source>
        <tissue evidence="2">Muscle</tissue>
    </source>
</reference>
<name>A0A5B7GRV9_PORTR</name>
<gene>
    <name evidence="2" type="ORF">E2C01_054381</name>
</gene>
<keyword evidence="3" id="KW-1185">Reference proteome</keyword>
<feature type="region of interest" description="Disordered" evidence="1">
    <location>
        <begin position="57"/>
        <end position="100"/>
    </location>
</feature>
<dbReference type="EMBL" id="VSRR010017407">
    <property type="protein sequence ID" value="MPC60339.1"/>
    <property type="molecule type" value="Genomic_DNA"/>
</dbReference>
<evidence type="ECO:0000313" key="3">
    <source>
        <dbReference type="Proteomes" id="UP000324222"/>
    </source>
</evidence>
<proteinExistence type="predicted"/>
<evidence type="ECO:0000256" key="1">
    <source>
        <dbReference type="SAM" id="MobiDB-lite"/>
    </source>
</evidence>
<sequence length="100" mass="11412">MVSIELIPPMGAAVVQWNHSCFGILEVSKRTGYNRKTQVRRRTAAWCKKWTPTAANKVGRSKVDTPKATRRSRSTTRWEWKQGQSKRKCSMVSSTVLHHG</sequence>
<dbReference type="Proteomes" id="UP000324222">
    <property type="component" value="Unassembled WGS sequence"/>
</dbReference>
<organism evidence="2 3">
    <name type="scientific">Portunus trituberculatus</name>
    <name type="common">Swimming crab</name>
    <name type="synonym">Neptunus trituberculatus</name>
    <dbReference type="NCBI Taxonomy" id="210409"/>
    <lineage>
        <taxon>Eukaryota</taxon>
        <taxon>Metazoa</taxon>
        <taxon>Ecdysozoa</taxon>
        <taxon>Arthropoda</taxon>
        <taxon>Crustacea</taxon>
        <taxon>Multicrustacea</taxon>
        <taxon>Malacostraca</taxon>
        <taxon>Eumalacostraca</taxon>
        <taxon>Eucarida</taxon>
        <taxon>Decapoda</taxon>
        <taxon>Pleocyemata</taxon>
        <taxon>Brachyura</taxon>
        <taxon>Eubrachyura</taxon>
        <taxon>Portunoidea</taxon>
        <taxon>Portunidae</taxon>
        <taxon>Portuninae</taxon>
        <taxon>Portunus</taxon>
    </lineage>
</organism>
<feature type="compositionally biased region" description="Polar residues" evidence="1">
    <location>
        <begin position="91"/>
        <end position="100"/>
    </location>
</feature>
<protein>
    <submittedName>
        <fullName evidence="2">Uncharacterized protein</fullName>
    </submittedName>
</protein>
<accession>A0A5B7GRV9</accession>
<evidence type="ECO:0000313" key="2">
    <source>
        <dbReference type="EMBL" id="MPC60339.1"/>
    </source>
</evidence>
<comment type="caution">
    <text evidence="2">The sequence shown here is derived from an EMBL/GenBank/DDBJ whole genome shotgun (WGS) entry which is preliminary data.</text>
</comment>